<feature type="domain" description="HAMP" evidence="12">
    <location>
        <begin position="302"/>
        <end position="357"/>
    </location>
</feature>
<accession>A0A839JXI0</accession>
<sequence>MKSIKTKLLLSFSVLIISVAILISFFATVTGSEMLSESAQNTVDLMAEDGAKLVKSRMETVIKELSVISQQNEIRSMSLNNQLVILNEAKGNSVFMDLAIVQKNGTATYTDGSEKDLSDRDYITKALAGEANISDVIISKVTGEAVIMVAVPIKNGDAVVGALIGRLNGTALSDVTNDTGYGEKGYAYMLNNSGQVIAHPNSDMVMNQVNPIVEAETQPSYQSLSKAIQVMLEKRNGFIDYQFEGKSIYSGYAEVPGTDWIIVVTANKDEVLSDIPALQGKMILILVIGLVYSLIIVYLIGNTITKPMIAVTKLSKKIADLDVSENVPAKYLRWKDENGILANAMQSIMDNLRSIIGEITDASLQVSSTAQELTATAEQSAMSAEEVSRTVEEIAKGASEQASNTETGSNEAIKLGELIEQSRNHMHNMNMASNKVTEVVNGGLKEIDHLTGISEESASATKEIYDIILKTNESTEQIGEASNVISAIAEQTNLLALNASIEAARAGEAGKGFAVVADEIKKLAGQSAKSTEYIDGIISELKAVVDRAVEAMERVNEISKEQFDSVISTKQKYELIMDAMEETNTAVTQLNDSEEEMGVSKNQILDMLQTLSAIAEENAASTEEASSAMVEQSASMEEIAKSSERLALLASSLQEIIMKFKVSELNYKDQVTE</sequence>
<dbReference type="PANTHER" id="PTHR32089">
    <property type="entry name" value="METHYL-ACCEPTING CHEMOTAXIS PROTEIN MCPB"/>
    <property type="match status" value="1"/>
</dbReference>
<dbReference type="CDD" id="cd12914">
    <property type="entry name" value="PDC1_DGC_like"/>
    <property type="match status" value="1"/>
</dbReference>
<feature type="transmembrane region" description="Helical" evidence="10">
    <location>
        <begin position="282"/>
        <end position="300"/>
    </location>
</feature>
<comment type="subcellular location">
    <subcellularLocation>
        <location evidence="1">Cell membrane</location>
        <topology evidence="1">Multi-pass membrane protein</topology>
    </subcellularLocation>
</comment>
<name>A0A839JXI0_9FIRM</name>
<evidence type="ECO:0000256" key="10">
    <source>
        <dbReference type="SAM" id="Phobius"/>
    </source>
</evidence>
<keyword evidence="3" id="KW-0145">Chemotaxis</keyword>
<organism evidence="13 14">
    <name type="scientific">Variimorphobacter saccharofermentans</name>
    <dbReference type="NCBI Taxonomy" id="2755051"/>
    <lineage>
        <taxon>Bacteria</taxon>
        <taxon>Bacillati</taxon>
        <taxon>Bacillota</taxon>
        <taxon>Clostridia</taxon>
        <taxon>Lachnospirales</taxon>
        <taxon>Lachnospiraceae</taxon>
        <taxon>Variimorphobacter</taxon>
    </lineage>
</organism>
<keyword evidence="2" id="KW-1003">Cell membrane</keyword>
<dbReference type="SMART" id="SM00283">
    <property type="entry name" value="MA"/>
    <property type="match status" value="1"/>
</dbReference>
<dbReference type="InterPro" id="IPR033479">
    <property type="entry name" value="dCache_1"/>
</dbReference>
<dbReference type="EMBL" id="JACEGA010000001">
    <property type="protein sequence ID" value="MBB2182106.1"/>
    <property type="molecule type" value="Genomic_DNA"/>
</dbReference>
<dbReference type="AlphaFoldDB" id="A0A839JXI0"/>
<dbReference type="Pfam" id="PF00015">
    <property type="entry name" value="MCPsignal"/>
    <property type="match status" value="1"/>
</dbReference>
<dbReference type="PROSITE" id="PS50885">
    <property type="entry name" value="HAMP"/>
    <property type="match status" value="1"/>
</dbReference>
<dbReference type="Pfam" id="PF02743">
    <property type="entry name" value="dCache_1"/>
    <property type="match status" value="1"/>
</dbReference>
<evidence type="ECO:0000259" key="12">
    <source>
        <dbReference type="PROSITE" id="PS50885"/>
    </source>
</evidence>
<keyword evidence="4 10" id="KW-0812">Transmembrane</keyword>
<dbReference type="SUPFAM" id="SSF58104">
    <property type="entry name" value="Methyl-accepting chemotaxis protein (MCP) signaling domain"/>
    <property type="match status" value="1"/>
</dbReference>
<evidence type="ECO:0000256" key="8">
    <source>
        <dbReference type="ARBA" id="ARBA00029447"/>
    </source>
</evidence>
<evidence type="ECO:0000259" key="11">
    <source>
        <dbReference type="PROSITE" id="PS50111"/>
    </source>
</evidence>
<proteinExistence type="inferred from homology"/>
<dbReference type="PROSITE" id="PS50111">
    <property type="entry name" value="CHEMOTAXIS_TRANSDUC_2"/>
    <property type="match status" value="1"/>
</dbReference>
<protein>
    <submittedName>
        <fullName evidence="13">Cache domain-containing protein</fullName>
    </submittedName>
</protein>
<evidence type="ECO:0000256" key="9">
    <source>
        <dbReference type="PROSITE-ProRule" id="PRU00284"/>
    </source>
</evidence>
<evidence type="ECO:0000256" key="5">
    <source>
        <dbReference type="ARBA" id="ARBA00022989"/>
    </source>
</evidence>
<dbReference type="RefSeq" id="WP_228351836.1">
    <property type="nucleotide sequence ID" value="NZ_JACEGA010000001.1"/>
</dbReference>
<feature type="domain" description="Methyl-accepting transducer" evidence="11">
    <location>
        <begin position="376"/>
        <end position="633"/>
    </location>
</feature>
<comment type="similarity">
    <text evidence="8">Belongs to the methyl-accepting chemotaxis (MCP) protein family.</text>
</comment>
<dbReference type="Gene3D" id="1.10.287.950">
    <property type="entry name" value="Methyl-accepting chemotaxis protein"/>
    <property type="match status" value="1"/>
</dbReference>
<evidence type="ECO:0000313" key="14">
    <source>
        <dbReference type="Proteomes" id="UP000574276"/>
    </source>
</evidence>
<keyword evidence="14" id="KW-1185">Reference proteome</keyword>
<keyword evidence="7 9" id="KW-0807">Transducer</keyword>
<reference evidence="13 14" key="1">
    <citation type="submission" date="2020-07" db="EMBL/GenBank/DDBJ databases">
        <title>Characterization and genome sequencing of isolate MD1, a novel member within the family Lachnospiraceae.</title>
        <authorList>
            <person name="Rettenmaier R."/>
            <person name="Di Bello L."/>
            <person name="Zinser C."/>
            <person name="Scheitz K."/>
            <person name="Liebl W."/>
            <person name="Zverlov V."/>
        </authorList>
    </citation>
    <scope>NUCLEOTIDE SEQUENCE [LARGE SCALE GENOMIC DNA]</scope>
    <source>
        <strain evidence="13 14">MD1</strain>
    </source>
</reference>
<evidence type="ECO:0000256" key="3">
    <source>
        <dbReference type="ARBA" id="ARBA00022500"/>
    </source>
</evidence>
<dbReference type="GO" id="GO:0006935">
    <property type="term" value="P:chemotaxis"/>
    <property type="evidence" value="ECO:0007669"/>
    <property type="project" value="UniProtKB-KW"/>
</dbReference>
<dbReference type="Gene3D" id="3.30.450.20">
    <property type="entry name" value="PAS domain"/>
    <property type="match status" value="1"/>
</dbReference>
<evidence type="ECO:0000256" key="2">
    <source>
        <dbReference type="ARBA" id="ARBA00022475"/>
    </source>
</evidence>
<dbReference type="GO" id="GO:0007165">
    <property type="term" value="P:signal transduction"/>
    <property type="evidence" value="ECO:0007669"/>
    <property type="project" value="UniProtKB-KW"/>
</dbReference>
<dbReference type="InterPro" id="IPR004089">
    <property type="entry name" value="MCPsignal_dom"/>
</dbReference>
<comment type="caution">
    <text evidence="13">The sequence shown here is derived from an EMBL/GenBank/DDBJ whole genome shotgun (WGS) entry which is preliminary data.</text>
</comment>
<evidence type="ECO:0000256" key="6">
    <source>
        <dbReference type="ARBA" id="ARBA00023136"/>
    </source>
</evidence>
<evidence type="ECO:0000256" key="4">
    <source>
        <dbReference type="ARBA" id="ARBA00022692"/>
    </source>
</evidence>
<dbReference type="CDD" id="cd12912">
    <property type="entry name" value="PDC2_MCP_like"/>
    <property type="match status" value="1"/>
</dbReference>
<evidence type="ECO:0000256" key="1">
    <source>
        <dbReference type="ARBA" id="ARBA00004651"/>
    </source>
</evidence>
<dbReference type="PANTHER" id="PTHR32089:SF112">
    <property type="entry name" value="LYSOZYME-LIKE PROTEIN-RELATED"/>
    <property type="match status" value="1"/>
</dbReference>
<keyword evidence="5 10" id="KW-1133">Transmembrane helix</keyword>
<gene>
    <name evidence="13" type="ORF">H0486_04360</name>
</gene>
<dbReference type="GO" id="GO:0005886">
    <property type="term" value="C:plasma membrane"/>
    <property type="evidence" value="ECO:0007669"/>
    <property type="project" value="UniProtKB-SubCell"/>
</dbReference>
<evidence type="ECO:0000256" key="7">
    <source>
        <dbReference type="ARBA" id="ARBA00023224"/>
    </source>
</evidence>
<keyword evidence="6 10" id="KW-0472">Membrane</keyword>
<dbReference type="Proteomes" id="UP000574276">
    <property type="component" value="Unassembled WGS sequence"/>
</dbReference>
<evidence type="ECO:0000313" key="13">
    <source>
        <dbReference type="EMBL" id="MBB2182106.1"/>
    </source>
</evidence>
<dbReference type="InterPro" id="IPR003660">
    <property type="entry name" value="HAMP_dom"/>
</dbReference>